<dbReference type="InterPro" id="IPR036188">
    <property type="entry name" value="FAD/NAD-bd_sf"/>
</dbReference>
<dbReference type="Gene3D" id="1.20.1440.230">
    <property type="entry name" value="NADH-ubiquinone oxidoreductase 51kDa subunit, iron-sulphur binding domain"/>
    <property type="match status" value="1"/>
</dbReference>
<evidence type="ECO:0000259" key="6">
    <source>
        <dbReference type="SMART" id="SM00928"/>
    </source>
</evidence>
<keyword evidence="8" id="KW-1185">Reference proteome</keyword>
<keyword evidence="3" id="KW-0479">Metal-binding</keyword>
<dbReference type="GO" id="GO:0051539">
    <property type="term" value="F:4 iron, 4 sulfur cluster binding"/>
    <property type="evidence" value="ECO:0007669"/>
    <property type="project" value="UniProtKB-KW"/>
</dbReference>
<gene>
    <name evidence="7" type="ORF">IRI77_00845</name>
</gene>
<dbReference type="InterPro" id="IPR019575">
    <property type="entry name" value="Nuop51_4Fe4S-bd"/>
</dbReference>
<dbReference type="Gene3D" id="3.40.50.11540">
    <property type="entry name" value="NADH-ubiquinone oxidoreductase 51kDa subunit"/>
    <property type="match status" value="1"/>
</dbReference>
<evidence type="ECO:0000256" key="2">
    <source>
        <dbReference type="ARBA" id="ARBA00022485"/>
    </source>
</evidence>
<evidence type="ECO:0000256" key="4">
    <source>
        <dbReference type="ARBA" id="ARBA00023004"/>
    </source>
</evidence>
<dbReference type="GO" id="GO:0010181">
    <property type="term" value="F:FMN binding"/>
    <property type="evidence" value="ECO:0007669"/>
    <property type="project" value="InterPro"/>
</dbReference>
<dbReference type="FunFam" id="1.20.1440.230:FF:000001">
    <property type="entry name" value="Mitochondrial NADH dehydrogenase flavoprotein 1"/>
    <property type="match status" value="1"/>
</dbReference>
<keyword evidence="2" id="KW-0004">4Fe-4S</keyword>
<comment type="similarity">
    <text evidence="1">Belongs to the complex I 51 kDa subunit family.</text>
</comment>
<dbReference type="AlphaFoldDB" id="A0A7S7NRP2"/>
<evidence type="ECO:0000313" key="7">
    <source>
        <dbReference type="EMBL" id="QOY88542.1"/>
    </source>
</evidence>
<evidence type="ECO:0000313" key="8">
    <source>
        <dbReference type="Proteomes" id="UP000593892"/>
    </source>
</evidence>
<dbReference type="InterPro" id="IPR011538">
    <property type="entry name" value="Nuo51_FMN-bd"/>
</dbReference>
<dbReference type="FunFam" id="3.40.50.11540:FF:000001">
    <property type="entry name" value="NADH dehydrogenase [ubiquinone] flavoprotein 1, mitochondrial"/>
    <property type="match status" value="1"/>
</dbReference>
<dbReference type="EMBL" id="CP063849">
    <property type="protein sequence ID" value="QOY88542.1"/>
    <property type="molecule type" value="Genomic_DNA"/>
</dbReference>
<dbReference type="PRINTS" id="PR00419">
    <property type="entry name" value="ADXRDTASE"/>
</dbReference>
<name>A0A7S7NRP2_PALFE</name>
<keyword evidence="4" id="KW-0408">Iron</keyword>
<dbReference type="Pfam" id="PF07992">
    <property type="entry name" value="Pyr_redox_2"/>
    <property type="match status" value="1"/>
</dbReference>
<dbReference type="SMART" id="SM00928">
    <property type="entry name" value="NADH_4Fe-4S"/>
    <property type="match status" value="1"/>
</dbReference>
<dbReference type="SUPFAM" id="SSF52833">
    <property type="entry name" value="Thioredoxin-like"/>
    <property type="match status" value="1"/>
</dbReference>
<dbReference type="GO" id="GO:0008137">
    <property type="term" value="F:NADH dehydrogenase (ubiquinone) activity"/>
    <property type="evidence" value="ECO:0007669"/>
    <property type="project" value="InterPro"/>
</dbReference>
<dbReference type="SUPFAM" id="SSF46548">
    <property type="entry name" value="alpha-helical ferredoxin"/>
    <property type="match status" value="1"/>
</dbReference>
<feature type="domain" description="NADH-ubiquinone oxidoreductase 51kDa subunit iron-sulphur binding" evidence="6">
    <location>
        <begin position="473"/>
        <end position="518"/>
    </location>
</feature>
<dbReference type="GO" id="GO:0016491">
    <property type="term" value="F:oxidoreductase activity"/>
    <property type="evidence" value="ECO:0007669"/>
    <property type="project" value="InterPro"/>
</dbReference>
<dbReference type="SUPFAM" id="SSF140490">
    <property type="entry name" value="Nqo1C-terminal domain-like"/>
    <property type="match status" value="1"/>
</dbReference>
<dbReference type="KEGG" id="pfer:IRI77_00845"/>
<dbReference type="GO" id="GO:0046872">
    <property type="term" value="F:metal ion binding"/>
    <property type="evidence" value="ECO:0007669"/>
    <property type="project" value="UniProtKB-KW"/>
</dbReference>
<reference evidence="7 8" key="1">
    <citation type="submission" date="2020-10" db="EMBL/GenBank/DDBJ databases">
        <title>Complete genome sequence of Paludibaculum fermentans P105T, a facultatively anaerobic acidobacterium capable of dissimilatory Fe(III) reduction.</title>
        <authorList>
            <person name="Dedysh S.N."/>
            <person name="Beletsky A.V."/>
            <person name="Kulichevskaya I.S."/>
            <person name="Mardanov A.V."/>
            <person name="Ravin N.V."/>
        </authorList>
    </citation>
    <scope>NUCLEOTIDE SEQUENCE [LARGE SCALE GENOMIC DNA]</scope>
    <source>
        <strain evidence="7 8">P105</strain>
    </source>
</reference>
<sequence length="1051" mass="114733">MKRITDLSSFNEVREAGLSRLLPDRPRIAVGMGTCGTGNGAESVYHAFADSINTRGLGMNLARTGCFGFCAAEPLVNVYLPGKPLVILQRVQANDVPGILDDLASGRMPTGLALCKIEEWDHITGHVRFGVGLPEIPHWHEVPFFTGQKKIVLRNCGLINPNEIDEYIAIGGYQALYKVLIDNNPDMVIEAVKASKLRGRGGAGYQTGIKWEFLRKAKSERKYIICNADEGDPGAYMNRNEIESDPHSLIEGMIIGGFVMGATEGILYVRAEYPLAVHRLNSAIEQARECGLLGDNILGRGFRFDLQLVEGAGAFVCGEETALIRSLEGKAGRPTPRPPYPAEHGLYGCPTNINNVETWYNIAPIVIKGPGWFTETGSAKSSGTKVFSLVGKVNNTGLVEMPLGTPLKTFVYDVGGGGAHGRAIKAVQTGGPSGGCIPQEMFDTCVDYESLGQLGSIMGSGGMVVMDEDNCMVDVARYFIEFTHSESCGKCIPCRVGLDKSLYYLNRITQGKGTEADFALLDDLSRMIRDTSLCGLGQTAPNPVLTTMRHFRHEFEDHIRAARCRAGVCEDLALSPCENSCPLHMNIPRFLQLLKEDRLEEAFVSVVMDNPLPASTGRVCQHPCDNRCRRTGVDSAVNMREVHRYIADAIYPSDRFDALAADVAARRKPLTGKRCAVVGAGPTGLACAFYLCMLGHEVMVYDSNPAAGGMLRYALPDYRLPKDVLDREIELIRRTGVQFTFDTQVPRDVSLNDLDSQYDAVFLSIGTWKESWVYLPGTELTGVIPALPFLEAVSKEQPIPLGKRVTVIGGGNAAIDSARTALRLGSKVTIIYRRERKDMPAIPEETEAAEAEGAEIVFLATPHRIVGGPDGRVQAIEAVRTKLGEYDSSGRRRPMPTDEIIRFACDTVILAVGETVDLDFAKASGLKIKESGLIEVDRYTLETSRSKFYAGGDLITGASNVSNAMGYGKKAARNIDRRLMNVRRWEEVFPSFEYDQAPPAHASEAARHHVEEVDAAQRATTFAEATIGLAPVDAMEEACRCLRCDVRNGDH</sequence>
<evidence type="ECO:0000256" key="3">
    <source>
        <dbReference type="ARBA" id="ARBA00022723"/>
    </source>
</evidence>
<accession>A0A7S7NRP2</accession>
<dbReference type="SUPFAM" id="SSF142019">
    <property type="entry name" value="Nqo1 FMN-binding domain-like"/>
    <property type="match status" value="1"/>
</dbReference>
<dbReference type="Gene3D" id="3.10.20.600">
    <property type="match status" value="1"/>
</dbReference>
<dbReference type="PROSITE" id="PS00645">
    <property type="entry name" value="COMPLEX1_51K_2"/>
    <property type="match status" value="1"/>
</dbReference>
<dbReference type="InterPro" id="IPR028261">
    <property type="entry name" value="DPD_II"/>
</dbReference>
<dbReference type="Gene3D" id="3.50.50.60">
    <property type="entry name" value="FAD/NAD(P)-binding domain"/>
    <property type="match status" value="2"/>
</dbReference>
<dbReference type="SUPFAM" id="SSF142984">
    <property type="entry name" value="Nqo1 middle domain-like"/>
    <property type="match status" value="1"/>
</dbReference>
<dbReference type="InterPro" id="IPR023753">
    <property type="entry name" value="FAD/NAD-binding_dom"/>
</dbReference>
<dbReference type="InterPro" id="IPR037225">
    <property type="entry name" value="Nuo51_FMN-bd_sf"/>
</dbReference>
<dbReference type="Pfam" id="PF01512">
    <property type="entry name" value="Complex1_51K"/>
    <property type="match status" value="1"/>
</dbReference>
<dbReference type="InterPro" id="IPR036249">
    <property type="entry name" value="Thioredoxin-like_sf"/>
</dbReference>
<dbReference type="RefSeq" id="WP_194450204.1">
    <property type="nucleotide sequence ID" value="NZ_CP063849.1"/>
</dbReference>
<dbReference type="InterPro" id="IPR037207">
    <property type="entry name" value="Nuop51_4Fe4S-bd_sf"/>
</dbReference>
<dbReference type="CDD" id="cd02980">
    <property type="entry name" value="TRX_Fd_family"/>
    <property type="match status" value="1"/>
</dbReference>
<evidence type="ECO:0000256" key="5">
    <source>
        <dbReference type="ARBA" id="ARBA00023014"/>
    </source>
</evidence>
<dbReference type="SUPFAM" id="SSF51971">
    <property type="entry name" value="Nucleotide-binding domain"/>
    <property type="match status" value="1"/>
</dbReference>
<dbReference type="Pfam" id="PF10589">
    <property type="entry name" value="NADH_4Fe-4S"/>
    <property type="match status" value="1"/>
</dbReference>
<evidence type="ECO:0000256" key="1">
    <source>
        <dbReference type="ARBA" id="ARBA00007523"/>
    </source>
</evidence>
<keyword evidence="5" id="KW-0411">Iron-sulfur</keyword>
<dbReference type="PANTHER" id="PTHR43578:SF3">
    <property type="entry name" value="NADH-QUINONE OXIDOREDUCTASE SUBUNIT F"/>
    <property type="match status" value="1"/>
</dbReference>
<dbReference type="Gene3D" id="6.10.250.1450">
    <property type="match status" value="1"/>
</dbReference>
<dbReference type="InterPro" id="IPR001949">
    <property type="entry name" value="NADH-UbQ_OxRdtase_51kDa_CS"/>
</dbReference>
<dbReference type="PANTHER" id="PTHR43578">
    <property type="entry name" value="NADH-QUINONE OXIDOREDUCTASE SUBUNIT F"/>
    <property type="match status" value="1"/>
</dbReference>
<proteinExistence type="inferred from homology"/>
<dbReference type="Pfam" id="PF14691">
    <property type="entry name" value="Fer4_20"/>
    <property type="match status" value="1"/>
</dbReference>
<protein>
    <submittedName>
        <fullName evidence="7">FAD-dependent oxidoreductase</fullName>
    </submittedName>
</protein>
<dbReference type="Gene3D" id="3.40.30.10">
    <property type="entry name" value="Glutaredoxin"/>
    <property type="match status" value="1"/>
</dbReference>
<dbReference type="Proteomes" id="UP000593892">
    <property type="component" value="Chromosome"/>
</dbReference>
<organism evidence="7 8">
    <name type="scientific">Paludibaculum fermentans</name>
    <dbReference type="NCBI Taxonomy" id="1473598"/>
    <lineage>
        <taxon>Bacteria</taxon>
        <taxon>Pseudomonadati</taxon>
        <taxon>Acidobacteriota</taxon>
        <taxon>Terriglobia</taxon>
        <taxon>Bryobacterales</taxon>
        <taxon>Bryobacteraceae</taxon>
        <taxon>Paludibaculum</taxon>
    </lineage>
</organism>